<evidence type="ECO:0000313" key="2">
    <source>
        <dbReference type="Proteomes" id="UP001160390"/>
    </source>
</evidence>
<dbReference type="EMBL" id="CABFNP030001284">
    <property type="protein sequence ID" value="CAI6096732.1"/>
    <property type="molecule type" value="Genomic_DNA"/>
</dbReference>
<reference evidence="1" key="1">
    <citation type="submission" date="2023-01" db="EMBL/GenBank/DDBJ databases">
        <authorList>
            <person name="Piombo E."/>
        </authorList>
    </citation>
    <scope>NUCLEOTIDE SEQUENCE</scope>
</reference>
<comment type="caution">
    <text evidence="1">The sequence shown here is derived from an EMBL/GenBank/DDBJ whole genome shotgun (WGS) entry which is preliminary data.</text>
</comment>
<protein>
    <submittedName>
        <fullName evidence="1">Uncharacterized protein</fullName>
    </submittedName>
</protein>
<evidence type="ECO:0000313" key="1">
    <source>
        <dbReference type="EMBL" id="CAI6096732.1"/>
    </source>
</evidence>
<name>A0AA35MGV3_9HYPO</name>
<sequence>MAETCSCNRLNVFIGLDVGVTYSGAYGALAKYCEEHKTFNVVDKVEIDKFPTLLTGATFLPPHGTIKPDDELLSHFKLGVIDLNSTSFSQTDDKTVQNLKACWQKQPTYVVASKAFNIFLQGLYQHVLEPSLFYGGFYDGCFPMPPMKIEEEHVAALRGLMQSEPKLIQSLRDDVVVHRFCPIVRASASARVWVSRLNGGCLNDEEYSKLLDREMERRIPES</sequence>
<proteinExistence type="predicted"/>
<dbReference type="Proteomes" id="UP001160390">
    <property type="component" value="Unassembled WGS sequence"/>
</dbReference>
<organism evidence="1 2">
    <name type="scientific">Clonostachys chloroleuca</name>
    <dbReference type="NCBI Taxonomy" id="1926264"/>
    <lineage>
        <taxon>Eukaryota</taxon>
        <taxon>Fungi</taxon>
        <taxon>Dikarya</taxon>
        <taxon>Ascomycota</taxon>
        <taxon>Pezizomycotina</taxon>
        <taxon>Sordariomycetes</taxon>
        <taxon>Hypocreomycetidae</taxon>
        <taxon>Hypocreales</taxon>
        <taxon>Bionectriaceae</taxon>
        <taxon>Clonostachys</taxon>
    </lineage>
</organism>
<gene>
    <name evidence="1" type="ORF">CCHLO57077_00003221</name>
</gene>
<accession>A0AA35MGV3</accession>
<dbReference type="AlphaFoldDB" id="A0AA35MGV3"/>
<keyword evidence="2" id="KW-1185">Reference proteome</keyword>